<organism evidence="2 3">
    <name type="scientific">Methylogaea oryzae</name>
    <dbReference type="NCBI Taxonomy" id="1295382"/>
    <lineage>
        <taxon>Bacteria</taxon>
        <taxon>Pseudomonadati</taxon>
        <taxon>Pseudomonadota</taxon>
        <taxon>Gammaproteobacteria</taxon>
        <taxon>Methylococcales</taxon>
        <taxon>Methylococcaceae</taxon>
        <taxon>Methylogaea</taxon>
    </lineage>
</organism>
<reference evidence="2" key="1">
    <citation type="submission" date="2019-06" db="EMBL/GenBank/DDBJ databases">
        <title>Complete genome sequence of Methylogaea oryzae strain JCM16910.</title>
        <authorList>
            <person name="Asakawa S."/>
        </authorList>
    </citation>
    <scope>NUCLEOTIDE SEQUENCE</scope>
    <source>
        <strain evidence="2">E10</strain>
    </source>
</reference>
<name>A0A8D4VNP0_9GAMM</name>
<protein>
    <recommendedName>
        <fullName evidence="1">JmjC domain-containing protein</fullName>
    </recommendedName>
</protein>
<evidence type="ECO:0000313" key="2">
    <source>
        <dbReference type="EMBL" id="BBL70956.1"/>
    </source>
</evidence>
<dbReference type="Pfam" id="PF13621">
    <property type="entry name" value="Cupin_8"/>
    <property type="match status" value="1"/>
</dbReference>
<dbReference type="KEGG" id="moz:MoryE10_15620"/>
<dbReference type="InterPro" id="IPR041667">
    <property type="entry name" value="Cupin_8"/>
</dbReference>
<evidence type="ECO:0000259" key="1">
    <source>
        <dbReference type="PROSITE" id="PS51184"/>
    </source>
</evidence>
<dbReference type="PANTHER" id="PTHR12461:SF105">
    <property type="entry name" value="HYPOXIA-INDUCIBLE FACTOR 1-ALPHA INHIBITOR"/>
    <property type="match status" value="1"/>
</dbReference>
<dbReference type="AlphaFoldDB" id="A0A8D4VNP0"/>
<dbReference type="InterPro" id="IPR003347">
    <property type="entry name" value="JmjC_dom"/>
</dbReference>
<gene>
    <name evidence="2" type="ORF">MoryE10_15620</name>
</gene>
<evidence type="ECO:0000313" key="3">
    <source>
        <dbReference type="Proteomes" id="UP000824988"/>
    </source>
</evidence>
<dbReference type="RefSeq" id="WP_054774144.1">
    <property type="nucleotide sequence ID" value="NZ_AP019782.1"/>
</dbReference>
<dbReference type="EMBL" id="AP019782">
    <property type="protein sequence ID" value="BBL70956.1"/>
    <property type="molecule type" value="Genomic_DNA"/>
</dbReference>
<dbReference type="PROSITE" id="PS51184">
    <property type="entry name" value="JMJC"/>
    <property type="match status" value="1"/>
</dbReference>
<accession>A0A8D4VNP0</accession>
<keyword evidence="3" id="KW-1185">Reference proteome</keyword>
<feature type="domain" description="JmjC" evidence="1">
    <location>
        <begin position="111"/>
        <end position="270"/>
    </location>
</feature>
<dbReference type="PANTHER" id="PTHR12461">
    <property type="entry name" value="HYPOXIA-INDUCIBLE FACTOR 1 ALPHA INHIBITOR-RELATED"/>
    <property type="match status" value="1"/>
</dbReference>
<sequence>MSTVERIAVPNCAEFRARYRDRRQPVVIQGLFAGHPLAQINTVERARERIGAMPIRMARNYMDMNVRNIGDFVAGRPVNLEPETRDITLAEYLDLASAAPDERWIATENVPPAELVAGLDLSPVGVGAIEPGYGKPTDPYEAGKSYSLMFVGSPGNASDLHTDWDGRHVVLYQMFGRKRATVFPTEVAEQLLPIDIYSMVRLRGMAEDRRRAFTESLGGIDVVLEPGDALYMPAFCWHHLEYLDTGMSVNFRFDGPRDADLRFLINNLHRDTYTQNLFTALLDEKRCREHQATLAQLRTECCRDYATGLDKYHALRESCRQAYREVCLRGAAESPFAWINHSDFLDSILCYRYNRPPMDVAP</sequence>
<dbReference type="SUPFAM" id="SSF51197">
    <property type="entry name" value="Clavaminate synthase-like"/>
    <property type="match status" value="1"/>
</dbReference>
<dbReference type="Gene3D" id="2.60.120.650">
    <property type="entry name" value="Cupin"/>
    <property type="match status" value="1"/>
</dbReference>
<dbReference type="Proteomes" id="UP000824988">
    <property type="component" value="Chromosome"/>
</dbReference>
<proteinExistence type="predicted"/>